<evidence type="ECO:0000259" key="3">
    <source>
        <dbReference type="Pfam" id="PF05598"/>
    </source>
</evidence>
<dbReference type="PANTHER" id="PTHR33408:SF2">
    <property type="entry name" value="TRANSPOSASE DDE DOMAIN-CONTAINING PROTEIN"/>
    <property type="match status" value="1"/>
</dbReference>
<evidence type="ECO:0000313" key="4">
    <source>
        <dbReference type="EMBL" id="KMO42997.1"/>
    </source>
</evidence>
<proteinExistence type="predicted"/>
<dbReference type="AlphaFoldDB" id="A0A0J6TAX0"/>
<dbReference type="InterPro" id="IPR002559">
    <property type="entry name" value="Transposase_11"/>
</dbReference>
<keyword evidence="5" id="KW-1185">Reference proteome</keyword>
<dbReference type="GO" id="GO:0006313">
    <property type="term" value="P:DNA transposition"/>
    <property type="evidence" value="ECO:0007669"/>
    <property type="project" value="InterPro"/>
</dbReference>
<dbReference type="InterPro" id="IPR047629">
    <property type="entry name" value="IS1182_transpos"/>
</dbReference>
<dbReference type="GO" id="GO:0004803">
    <property type="term" value="F:transposase activity"/>
    <property type="evidence" value="ECO:0007669"/>
    <property type="project" value="InterPro"/>
</dbReference>
<organism evidence="4 5">
    <name type="scientific">Methylobacterium variabile</name>
    <dbReference type="NCBI Taxonomy" id="298794"/>
    <lineage>
        <taxon>Bacteria</taxon>
        <taxon>Pseudomonadati</taxon>
        <taxon>Pseudomonadota</taxon>
        <taxon>Alphaproteobacteria</taxon>
        <taxon>Hyphomicrobiales</taxon>
        <taxon>Methylobacteriaceae</taxon>
        <taxon>Methylobacterium</taxon>
    </lineage>
</organism>
<reference evidence="4 5" key="1">
    <citation type="submission" date="2015-03" db="EMBL/GenBank/DDBJ databases">
        <title>Genome sequencing of Methylobacterium variabile DSM 16961.</title>
        <authorList>
            <person name="Chaudhry V."/>
            <person name="Patil P.B."/>
        </authorList>
    </citation>
    <scope>NUCLEOTIDE SEQUENCE [LARGE SCALE GENOMIC DNA]</scope>
    <source>
        <strain evidence="4 5">DSM 16961</strain>
    </source>
</reference>
<dbReference type="PANTHER" id="PTHR33408">
    <property type="entry name" value="TRANSPOSASE"/>
    <property type="match status" value="1"/>
</dbReference>
<keyword evidence="1" id="KW-0175">Coiled coil</keyword>
<feature type="domain" description="Transposase InsH N-terminal" evidence="3">
    <location>
        <begin position="18"/>
        <end position="111"/>
    </location>
</feature>
<sequence length="473" mass="52715">MSFVAGIEPGQPSLLPPCIDDYVSPDALVRIVDAFVDMLDLRELGFERAVAAATGRPGYHPGDMLRLYIWGYLNQVRSSRHLERACRRDLEALWLMRRLTPGYRTIAAFRHDNPEAIVGASAAFVQFCREQGLIGGKTVALDGTKMRAVASPKNIAGAERLARDHAQTEREIKYYLDRLDAIDEQVAQGFDDQPLHREAFTGAIASLERRKDRLARRQQELAGRDEKVLVFGETEAKPMGYAHAPKLPSYNLQSVVDVRGGLIIHQDVFNDANDSHLLHPISVAAKHVLEAEELHVLTDGGYSNAEEVARCEGEAITVSAPIKRGAMNSEHFRPTKFVYDEASDTIRWPGGQTMRPSGKHTRNRAIRCRTSACKDCVLKPRCTPGAQRTIHRLWDQGALDRMEARIYADPSLMRTRRCTVEHPFGTIERMSAGGRFLARGFRRVKAEAALSALAFNLIHAVNAFGAEKLRRAG</sequence>
<dbReference type="RefSeq" id="WP_048442342.1">
    <property type="nucleotide sequence ID" value="NZ_LABY01000009.1"/>
</dbReference>
<accession>A0A0J6TAX0</accession>
<dbReference type="PATRIC" id="fig|298794.3.peg.7663"/>
<feature type="coiled-coil region" evidence="1">
    <location>
        <begin position="197"/>
        <end position="224"/>
    </location>
</feature>
<feature type="domain" description="Transposase IS4-like" evidence="2">
    <location>
        <begin position="237"/>
        <end position="457"/>
    </location>
</feature>
<dbReference type="OrthoDB" id="9774608at2"/>
<name>A0A0J6TAX0_9HYPH</name>
<evidence type="ECO:0000313" key="5">
    <source>
        <dbReference type="Proteomes" id="UP000035955"/>
    </source>
</evidence>
<gene>
    <name evidence="4" type="ORF">VQ02_01270</name>
</gene>
<dbReference type="GO" id="GO:0003677">
    <property type="term" value="F:DNA binding"/>
    <property type="evidence" value="ECO:0007669"/>
    <property type="project" value="InterPro"/>
</dbReference>
<dbReference type="InterPro" id="IPR008490">
    <property type="entry name" value="Transposase_InsH_N"/>
</dbReference>
<dbReference type="NCBIfam" id="NF033551">
    <property type="entry name" value="transpos_IS1182"/>
    <property type="match status" value="1"/>
</dbReference>
<evidence type="ECO:0000259" key="2">
    <source>
        <dbReference type="Pfam" id="PF01609"/>
    </source>
</evidence>
<evidence type="ECO:0000256" key="1">
    <source>
        <dbReference type="SAM" id="Coils"/>
    </source>
</evidence>
<dbReference type="Pfam" id="PF05598">
    <property type="entry name" value="DUF772"/>
    <property type="match status" value="1"/>
</dbReference>
<protein>
    <submittedName>
        <fullName evidence="4">Transposase</fullName>
    </submittedName>
</protein>
<dbReference type="Proteomes" id="UP000035955">
    <property type="component" value="Unassembled WGS sequence"/>
</dbReference>
<dbReference type="EMBL" id="LABY01000009">
    <property type="protein sequence ID" value="KMO42997.1"/>
    <property type="molecule type" value="Genomic_DNA"/>
</dbReference>
<dbReference type="Pfam" id="PF01609">
    <property type="entry name" value="DDE_Tnp_1"/>
    <property type="match status" value="1"/>
</dbReference>
<comment type="caution">
    <text evidence="4">The sequence shown here is derived from an EMBL/GenBank/DDBJ whole genome shotgun (WGS) entry which is preliminary data.</text>
</comment>